<comment type="similarity">
    <text evidence="1">Belongs to the 5'(3')-deoxyribonucleotidase family.</text>
</comment>
<dbReference type="InterPro" id="IPR023214">
    <property type="entry name" value="HAD_sf"/>
</dbReference>
<dbReference type="GO" id="GO:0009264">
    <property type="term" value="P:deoxyribonucleotide catabolic process"/>
    <property type="evidence" value="ECO:0007669"/>
    <property type="project" value="InterPro"/>
</dbReference>
<name>A0A1T4P0J1_9FIRM</name>
<dbReference type="InterPro" id="IPR036412">
    <property type="entry name" value="HAD-like_sf"/>
</dbReference>
<protein>
    <submittedName>
        <fullName evidence="3">5'(3')-deoxyribonucleotidase</fullName>
    </submittedName>
</protein>
<dbReference type="SUPFAM" id="SSF56784">
    <property type="entry name" value="HAD-like"/>
    <property type="match status" value="1"/>
</dbReference>
<accession>A0A1T4P0J1</accession>
<keyword evidence="4" id="KW-1185">Reference proteome</keyword>
<evidence type="ECO:0000256" key="2">
    <source>
        <dbReference type="PIRSR" id="PIRSR610708-1"/>
    </source>
</evidence>
<feature type="active site" description="Proton donor" evidence="2">
    <location>
        <position position="10"/>
    </location>
</feature>
<reference evidence="3 4" key="1">
    <citation type="submission" date="2017-02" db="EMBL/GenBank/DDBJ databases">
        <authorList>
            <person name="Peterson S.W."/>
        </authorList>
    </citation>
    <scope>NUCLEOTIDE SEQUENCE [LARGE SCALE GENOMIC DNA]</scope>
    <source>
        <strain evidence="3 4">ATCC 17233</strain>
    </source>
</reference>
<evidence type="ECO:0000313" key="3">
    <source>
        <dbReference type="EMBL" id="SJZ84961.1"/>
    </source>
</evidence>
<dbReference type="AlphaFoldDB" id="A0A1T4P0J1"/>
<dbReference type="OrthoDB" id="278110at2"/>
<evidence type="ECO:0000313" key="4">
    <source>
        <dbReference type="Proteomes" id="UP000189857"/>
    </source>
</evidence>
<organism evidence="3 4">
    <name type="scientific">Eubacterium ruminantium</name>
    <dbReference type="NCBI Taxonomy" id="42322"/>
    <lineage>
        <taxon>Bacteria</taxon>
        <taxon>Bacillati</taxon>
        <taxon>Bacillota</taxon>
        <taxon>Clostridia</taxon>
        <taxon>Eubacteriales</taxon>
        <taxon>Eubacteriaceae</taxon>
        <taxon>Eubacterium</taxon>
    </lineage>
</organism>
<dbReference type="EMBL" id="FUXA01000010">
    <property type="protein sequence ID" value="SJZ84961.1"/>
    <property type="molecule type" value="Genomic_DNA"/>
</dbReference>
<dbReference type="Gene3D" id="3.40.50.1000">
    <property type="entry name" value="HAD superfamily/HAD-like"/>
    <property type="match status" value="1"/>
</dbReference>
<dbReference type="InterPro" id="IPR010708">
    <property type="entry name" value="5'(3')-deoxyribonucleotidase"/>
</dbReference>
<dbReference type="RefSeq" id="WP_078787614.1">
    <property type="nucleotide sequence ID" value="NZ_FMTO01000009.1"/>
</dbReference>
<gene>
    <name evidence="3" type="ORF">SAMN02745110_01791</name>
</gene>
<evidence type="ECO:0000256" key="1">
    <source>
        <dbReference type="ARBA" id="ARBA00009589"/>
    </source>
</evidence>
<feature type="active site" description="Nucleophile" evidence="2">
    <location>
        <position position="8"/>
    </location>
</feature>
<dbReference type="Pfam" id="PF06941">
    <property type="entry name" value="NT5C"/>
    <property type="match status" value="1"/>
</dbReference>
<sequence length="192" mass="22861">MIKTLYVDFDGVIVNTVKCITELYNEDHKYYEKFSPVDWTSIDTWRFEELYLEPYSVIDRYFNQPRFFANVEWMDNAQEVLQRLSEKYEIKVVSMGNHENLVGKQIWLLKNMPYAKFMPVVFGEHVDKSDVDMSDGIIIDDSVSNLINSNAAKKVCFGDEYSWNKNWTGVRCNNWYDLENYLHEEELKIDQD</sequence>
<dbReference type="Proteomes" id="UP000189857">
    <property type="component" value="Unassembled WGS sequence"/>
</dbReference>
<proteinExistence type="inferred from homology"/>
<dbReference type="GO" id="GO:0008253">
    <property type="term" value="F:5'-nucleotidase activity"/>
    <property type="evidence" value="ECO:0007669"/>
    <property type="project" value="InterPro"/>
</dbReference>